<keyword evidence="2" id="KW-0472">Membrane</keyword>
<keyword evidence="2" id="KW-1133">Transmembrane helix</keyword>
<sequence length="378" mass="39835">MYFRSFRLKWINASHVYILTLLSTWFVESAHGLSSRTAIVPTPTPSPSSGGGILDGITSGLAPPTDSPLPPTTDDESFTKSSQAPSVLKTVPVESNNPPTSSLADSTPTNPSTDSGSIAVTSSPATVSTSELTSVSKRESSASIVAVSVVSNGSATVSSEPSITTDGVSDSSFPTTLSSNVATSGITIQGAKNESTRITIGIVLGCVSAVLIATIALIALLRKRRSRSKGLKEKFNVAPYDQKHAVDTISEQPFIHIAQRGKRSSAVETNNTSSIQPSTSSDLNQVEPRSGNQSPSYPDSTSQNQRGGDTNDLLSEAERRSSETRTVGTDDRNPSRSLRNAVAMIMDHVRTTNGQPEAVVRSMFVSVDVHNEPPPAYS</sequence>
<feature type="region of interest" description="Disordered" evidence="1">
    <location>
        <begin position="37"/>
        <end position="134"/>
    </location>
</feature>
<protein>
    <recommendedName>
        <fullName evidence="5">Mid2 domain-containing protein</fullName>
    </recommendedName>
</protein>
<proteinExistence type="predicted"/>
<name>A0ABR1IPF4_9AGAR</name>
<reference evidence="3 4" key="1">
    <citation type="submission" date="2024-01" db="EMBL/GenBank/DDBJ databases">
        <title>A draft genome for the cacao thread blight pathogen Marasmiellus scandens.</title>
        <authorList>
            <person name="Baruah I.K."/>
            <person name="Leung J."/>
            <person name="Bukari Y."/>
            <person name="Amoako-Attah I."/>
            <person name="Meinhardt L.W."/>
            <person name="Bailey B.A."/>
            <person name="Cohen S.P."/>
        </authorList>
    </citation>
    <scope>NUCLEOTIDE SEQUENCE [LARGE SCALE GENOMIC DNA]</scope>
    <source>
        <strain evidence="3 4">GH-19</strain>
    </source>
</reference>
<evidence type="ECO:0000313" key="3">
    <source>
        <dbReference type="EMBL" id="KAK7437707.1"/>
    </source>
</evidence>
<evidence type="ECO:0000256" key="2">
    <source>
        <dbReference type="SAM" id="Phobius"/>
    </source>
</evidence>
<evidence type="ECO:0000313" key="4">
    <source>
        <dbReference type="Proteomes" id="UP001498398"/>
    </source>
</evidence>
<feature type="compositionally biased region" description="Polar residues" evidence="1">
    <location>
        <begin position="266"/>
        <end position="284"/>
    </location>
</feature>
<keyword evidence="4" id="KW-1185">Reference proteome</keyword>
<gene>
    <name evidence="3" type="ORF">VKT23_018423</name>
</gene>
<keyword evidence="2" id="KW-0812">Transmembrane</keyword>
<comment type="caution">
    <text evidence="3">The sequence shown here is derived from an EMBL/GenBank/DDBJ whole genome shotgun (WGS) entry which is preliminary data.</text>
</comment>
<dbReference type="Proteomes" id="UP001498398">
    <property type="component" value="Unassembled WGS sequence"/>
</dbReference>
<evidence type="ECO:0000256" key="1">
    <source>
        <dbReference type="SAM" id="MobiDB-lite"/>
    </source>
</evidence>
<feature type="compositionally biased region" description="Polar residues" evidence="1">
    <location>
        <begin position="93"/>
        <end position="116"/>
    </location>
</feature>
<feature type="compositionally biased region" description="Basic and acidic residues" evidence="1">
    <location>
        <begin position="316"/>
        <end position="334"/>
    </location>
</feature>
<feature type="compositionally biased region" description="Polar residues" evidence="1">
    <location>
        <begin position="290"/>
        <end position="308"/>
    </location>
</feature>
<feature type="compositionally biased region" description="Low complexity" evidence="1">
    <location>
        <begin position="117"/>
        <end position="130"/>
    </location>
</feature>
<feature type="transmembrane region" description="Helical" evidence="2">
    <location>
        <begin position="198"/>
        <end position="221"/>
    </location>
</feature>
<evidence type="ECO:0008006" key="5">
    <source>
        <dbReference type="Google" id="ProtNLM"/>
    </source>
</evidence>
<accession>A0ABR1IPF4</accession>
<dbReference type="EMBL" id="JBANRG010000083">
    <property type="protein sequence ID" value="KAK7437707.1"/>
    <property type="molecule type" value="Genomic_DNA"/>
</dbReference>
<organism evidence="3 4">
    <name type="scientific">Marasmiellus scandens</name>
    <dbReference type="NCBI Taxonomy" id="2682957"/>
    <lineage>
        <taxon>Eukaryota</taxon>
        <taxon>Fungi</taxon>
        <taxon>Dikarya</taxon>
        <taxon>Basidiomycota</taxon>
        <taxon>Agaricomycotina</taxon>
        <taxon>Agaricomycetes</taxon>
        <taxon>Agaricomycetidae</taxon>
        <taxon>Agaricales</taxon>
        <taxon>Marasmiineae</taxon>
        <taxon>Omphalotaceae</taxon>
        <taxon>Marasmiellus</taxon>
    </lineage>
</organism>
<feature type="region of interest" description="Disordered" evidence="1">
    <location>
        <begin position="259"/>
        <end position="337"/>
    </location>
</feature>